<evidence type="ECO:0000256" key="1">
    <source>
        <dbReference type="SAM" id="MobiDB-lite"/>
    </source>
</evidence>
<protein>
    <submittedName>
        <fullName evidence="2">Retrovirus-related Pol polyprotein from transposon TNT 1-94</fullName>
    </submittedName>
</protein>
<feature type="compositionally biased region" description="Polar residues" evidence="1">
    <location>
        <begin position="188"/>
        <end position="203"/>
    </location>
</feature>
<dbReference type="AlphaFoldDB" id="A0AAE2BQM1"/>
<sequence>MRHGIKLSKKQPPKTDEEFTRMLDIPYASTVGSIQYVVQCTRPDIAYALSVTSRYQACTGEAQWSTVKTILSSKQATIADSTMETEYIAASLAAKKAVKWEIVRIGVKSTELTRGDPHMEALEASSSKYVVRTMSSKKRIRPLSLHDRGFSYALGDATTLRLVQDGNRHQIPCPRARSGDGRLKDRTLMNSKPKSSYGNSPSL</sequence>
<evidence type="ECO:0000313" key="3">
    <source>
        <dbReference type="Proteomes" id="UP001289374"/>
    </source>
</evidence>
<gene>
    <name evidence="2" type="ORF">Sango_1888200</name>
</gene>
<dbReference type="EMBL" id="JACGWL010000010">
    <property type="protein sequence ID" value="KAK4394174.1"/>
    <property type="molecule type" value="Genomic_DNA"/>
</dbReference>
<dbReference type="Proteomes" id="UP001289374">
    <property type="component" value="Unassembled WGS sequence"/>
</dbReference>
<evidence type="ECO:0000313" key="2">
    <source>
        <dbReference type="EMBL" id="KAK4394174.1"/>
    </source>
</evidence>
<keyword evidence="3" id="KW-1185">Reference proteome</keyword>
<organism evidence="2 3">
    <name type="scientific">Sesamum angolense</name>
    <dbReference type="NCBI Taxonomy" id="2727404"/>
    <lineage>
        <taxon>Eukaryota</taxon>
        <taxon>Viridiplantae</taxon>
        <taxon>Streptophyta</taxon>
        <taxon>Embryophyta</taxon>
        <taxon>Tracheophyta</taxon>
        <taxon>Spermatophyta</taxon>
        <taxon>Magnoliopsida</taxon>
        <taxon>eudicotyledons</taxon>
        <taxon>Gunneridae</taxon>
        <taxon>Pentapetalae</taxon>
        <taxon>asterids</taxon>
        <taxon>lamiids</taxon>
        <taxon>Lamiales</taxon>
        <taxon>Pedaliaceae</taxon>
        <taxon>Sesamum</taxon>
    </lineage>
</organism>
<feature type="compositionally biased region" description="Basic and acidic residues" evidence="1">
    <location>
        <begin position="177"/>
        <end position="187"/>
    </location>
</feature>
<reference evidence="2" key="1">
    <citation type="submission" date="2020-06" db="EMBL/GenBank/DDBJ databases">
        <authorList>
            <person name="Li T."/>
            <person name="Hu X."/>
            <person name="Zhang T."/>
            <person name="Song X."/>
            <person name="Zhang H."/>
            <person name="Dai N."/>
            <person name="Sheng W."/>
            <person name="Hou X."/>
            <person name="Wei L."/>
        </authorList>
    </citation>
    <scope>NUCLEOTIDE SEQUENCE</scope>
    <source>
        <strain evidence="2">K16</strain>
        <tissue evidence="2">Leaf</tissue>
    </source>
</reference>
<accession>A0AAE2BQM1</accession>
<reference evidence="2" key="2">
    <citation type="journal article" date="2024" name="Plant">
        <title>Genomic evolution and insights into agronomic trait innovations of Sesamum species.</title>
        <authorList>
            <person name="Miao H."/>
            <person name="Wang L."/>
            <person name="Qu L."/>
            <person name="Liu H."/>
            <person name="Sun Y."/>
            <person name="Le M."/>
            <person name="Wang Q."/>
            <person name="Wei S."/>
            <person name="Zheng Y."/>
            <person name="Lin W."/>
            <person name="Duan Y."/>
            <person name="Cao H."/>
            <person name="Xiong S."/>
            <person name="Wang X."/>
            <person name="Wei L."/>
            <person name="Li C."/>
            <person name="Ma Q."/>
            <person name="Ju M."/>
            <person name="Zhao R."/>
            <person name="Li G."/>
            <person name="Mu C."/>
            <person name="Tian Q."/>
            <person name="Mei H."/>
            <person name="Zhang T."/>
            <person name="Gao T."/>
            <person name="Zhang H."/>
        </authorList>
    </citation>
    <scope>NUCLEOTIDE SEQUENCE</scope>
    <source>
        <strain evidence="2">K16</strain>
    </source>
</reference>
<proteinExistence type="predicted"/>
<feature type="region of interest" description="Disordered" evidence="1">
    <location>
        <begin position="169"/>
        <end position="203"/>
    </location>
</feature>
<name>A0AAE2BQM1_9LAMI</name>
<comment type="caution">
    <text evidence="2">The sequence shown here is derived from an EMBL/GenBank/DDBJ whole genome shotgun (WGS) entry which is preliminary data.</text>
</comment>